<dbReference type="GO" id="GO:0016747">
    <property type="term" value="F:acyltransferase activity, transferring groups other than amino-acyl groups"/>
    <property type="evidence" value="ECO:0007669"/>
    <property type="project" value="InterPro"/>
</dbReference>
<dbReference type="EMBL" id="GG738898">
    <property type="protein sequence ID" value="EFC39649.1"/>
    <property type="molecule type" value="Genomic_DNA"/>
</dbReference>
<dbReference type="Pfam" id="PF00583">
    <property type="entry name" value="Acetyltransf_1"/>
    <property type="match status" value="1"/>
</dbReference>
<protein>
    <submittedName>
        <fullName evidence="2">Acetyltransferase</fullName>
    </submittedName>
</protein>
<evidence type="ECO:0000313" key="2">
    <source>
        <dbReference type="EMBL" id="EFC39649.1"/>
    </source>
</evidence>
<dbReference type="PROSITE" id="PS51186">
    <property type="entry name" value="GNAT"/>
    <property type="match status" value="1"/>
</dbReference>
<evidence type="ECO:0000313" key="3">
    <source>
        <dbReference type="Proteomes" id="UP000006671"/>
    </source>
</evidence>
<dbReference type="AlphaFoldDB" id="D2VU92"/>
<dbReference type="SUPFAM" id="SSF55729">
    <property type="entry name" value="Acyl-CoA N-acyltransferases (Nat)"/>
    <property type="match status" value="1"/>
</dbReference>
<sequence length="371" mass="42738">MSSDKQQDEQQLIIKAIWDYNEIFKRRFGDSIVNHVYSGSETCAVPSTVDNPSAESTHHDIAQLFFYAYSTLPQFTVPHNDNTTSSPNNVDKEELNNHFIFEKESLIEKIAQHYIVCLFLPHQLNNSLVNRLKTKFPTTHQSKESGMIWKTSAPSTEFFNTQLNTMKTKHQWKLDTMRKFDTRVFCRLNCESLHNSSLTSEDQLKDKTIILKTATDNFEDFCKYFEITVEFASGNRMNPSLRKHLFNIYYRQVQLERAGGKPLSDYVIILENNEIASAGMILYGNELESKDYKENSNCAAIYSIATRDQFRGRGYATMIVVTLMELAKLRGYDHVILHASESGCNLYSKLGFEKKIDIDVCTIALFLDEEN</sequence>
<dbReference type="OrthoDB" id="41532at2759"/>
<evidence type="ECO:0000259" key="1">
    <source>
        <dbReference type="PROSITE" id="PS51186"/>
    </source>
</evidence>
<dbReference type="OMA" id="HASESGC"/>
<dbReference type="VEuPathDB" id="AmoebaDB:NAEGRDRAFT_72579"/>
<dbReference type="GeneID" id="8857661"/>
<dbReference type="Proteomes" id="UP000006671">
    <property type="component" value="Unassembled WGS sequence"/>
</dbReference>
<dbReference type="KEGG" id="ngr:NAEGRDRAFT_72579"/>
<gene>
    <name evidence="2" type="ORF">NAEGRDRAFT_72579</name>
</gene>
<reference evidence="2 3" key="1">
    <citation type="journal article" date="2010" name="Cell">
        <title>The genome of Naegleria gruberi illuminates early eukaryotic versatility.</title>
        <authorList>
            <person name="Fritz-Laylin L.K."/>
            <person name="Prochnik S.E."/>
            <person name="Ginger M.L."/>
            <person name="Dacks J.B."/>
            <person name="Carpenter M.L."/>
            <person name="Field M.C."/>
            <person name="Kuo A."/>
            <person name="Paredez A."/>
            <person name="Chapman J."/>
            <person name="Pham J."/>
            <person name="Shu S."/>
            <person name="Neupane R."/>
            <person name="Cipriano M."/>
            <person name="Mancuso J."/>
            <person name="Tu H."/>
            <person name="Salamov A."/>
            <person name="Lindquist E."/>
            <person name="Shapiro H."/>
            <person name="Lucas S."/>
            <person name="Grigoriev I.V."/>
            <person name="Cande W.Z."/>
            <person name="Fulton C."/>
            <person name="Rokhsar D.S."/>
            <person name="Dawson S.C."/>
        </authorList>
    </citation>
    <scope>NUCLEOTIDE SEQUENCE [LARGE SCALE GENOMIC DNA]</scope>
    <source>
        <strain evidence="2 3">NEG-M</strain>
    </source>
</reference>
<organism evidence="3">
    <name type="scientific">Naegleria gruberi</name>
    <name type="common">Amoeba</name>
    <dbReference type="NCBI Taxonomy" id="5762"/>
    <lineage>
        <taxon>Eukaryota</taxon>
        <taxon>Discoba</taxon>
        <taxon>Heterolobosea</taxon>
        <taxon>Tetramitia</taxon>
        <taxon>Eutetramitia</taxon>
        <taxon>Vahlkampfiidae</taxon>
        <taxon>Naegleria</taxon>
    </lineage>
</organism>
<dbReference type="InterPro" id="IPR000182">
    <property type="entry name" value="GNAT_dom"/>
</dbReference>
<dbReference type="Gene3D" id="3.40.630.30">
    <property type="match status" value="1"/>
</dbReference>
<proteinExistence type="predicted"/>
<accession>D2VU92</accession>
<dbReference type="InParanoid" id="D2VU92"/>
<keyword evidence="2" id="KW-0808">Transferase</keyword>
<dbReference type="RefSeq" id="XP_002672393.1">
    <property type="nucleotide sequence ID" value="XM_002672347.1"/>
</dbReference>
<name>D2VU92_NAEGR</name>
<dbReference type="InterPro" id="IPR016181">
    <property type="entry name" value="Acyl_CoA_acyltransferase"/>
</dbReference>
<keyword evidence="3" id="KW-1185">Reference proteome</keyword>
<feature type="domain" description="N-acetyltransferase" evidence="1">
    <location>
        <begin position="209"/>
        <end position="368"/>
    </location>
</feature>
<dbReference type="CDD" id="cd04301">
    <property type="entry name" value="NAT_SF"/>
    <property type="match status" value="1"/>
</dbReference>